<evidence type="ECO:0000256" key="1">
    <source>
        <dbReference type="SAM" id="Phobius"/>
    </source>
</evidence>
<feature type="transmembrane region" description="Helical" evidence="1">
    <location>
        <begin position="52"/>
        <end position="71"/>
    </location>
</feature>
<name>A0A919R0B0_9ACTN</name>
<proteinExistence type="predicted"/>
<evidence type="ECO:0000313" key="2">
    <source>
        <dbReference type="EMBL" id="GII76628.1"/>
    </source>
</evidence>
<dbReference type="RefSeq" id="WP_203983253.1">
    <property type="nucleotide sequence ID" value="NZ_BOOU01000024.1"/>
</dbReference>
<keyword evidence="1" id="KW-0812">Transmembrane</keyword>
<organism evidence="2 3">
    <name type="scientific">Sphaerisporangium rufum</name>
    <dbReference type="NCBI Taxonomy" id="1381558"/>
    <lineage>
        <taxon>Bacteria</taxon>
        <taxon>Bacillati</taxon>
        <taxon>Actinomycetota</taxon>
        <taxon>Actinomycetes</taxon>
        <taxon>Streptosporangiales</taxon>
        <taxon>Streptosporangiaceae</taxon>
        <taxon>Sphaerisporangium</taxon>
    </lineage>
</organism>
<dbReference type="AlphaFoldDB" id="A0A919R0B0"/>
<evidence type="ECO:0000313" key="3">
    <source>
        <dbReference type="Proteomes" id="UP000655287"/>
    </source>
</evidence>
<sequence>MTYETPEQRSERGRPMTAATPRDLIHVRLGSFVIFLAFAVGVLSLIMGLTVVTIVAAVVAVAAVVDVVLAVRRQRRLGTGPQSTG</sequence>
<keyword evidence="1" id="KW-1133">Transmembrane helix</keyword>
<dbReference type="Proteomes" id="UP000655287">
    <property type="component" value="Unassembled WGS sequence"/>
</dbReference>
<accession>A0A919R0B0</accession>
<gene>
    <name evidence="2" type="ORF">Sru01_16100</name>
</gene>
<reference evidence="2" key="1">
    <citation type="submission" date="2021-01" db="EMBL/GenBank/DDBJ databases">
        <title>Whole genome shotgun sequence of Sphaerisporangium rufum NBRC 109079.</title>
        <authorList>
            <person name="Komaki H."/>
            <person name="Tamura T."/>
        </authorList>
    </citation>
    <scope>NUCLEOTIDE SEQUENCE</scope>
    <source>
        <strain evidence="2">NBRC 109079</strain>
    </source>
</reference>
<protein>
    <submittedName>
        <fullName evidence="2">Uncharacterized protein</fullName>
    </submittedName>
</protein>
<keyword evidence="3" id="KW-1185">Reference proteome</keyword>
<feature type="transmembrane region" description="Helical" evidence="1">
    <location>
        <begin position="24"/>
        <end position="46"/>
    </location>
</feature>
<dbReference type="EMBL" id="BOOU01000024">
    <property type="protein sequence ID" value="GII76628.1"/>
    <property type="molecule type" value="Genomic_DNA"/>
</dbReference>
<keyword evidence="1" id="KW-0472">Membrane</keyword>
<comment type="caution">
    <text evidence="2">The sequence shown here is derived from an EMBL/GenBank/DDBJ whole genome shotgun (WGS) entry which is preliminary data.</text>
</comment>